<evidence type="ECO:0000256" key="7">
    <source>
        <dbReference type="SAM" id="Phobius"/>
    </source>
</evidence>
<evidence type="ECO:0000313" key="10">
    <source>
        <dbReference type="Proteomes" id="UP001338125"/>
    </source>
</evidence>
<feature type="transmembrane region" description="Helical" evidence="7">
    <location>
        <begin position="256"/>
        <end position="274"/>
    </location>
</feature>
<feature type="compositionally biased region" description="Low complexity" evidence="6">
    <location>
        <begin position="1"/>
        <end position="22"/>
    </location>
</feature>
<organism evidence="9 10">
    <name type="scientific">Cladobotryum mycophilum</name>
    <dbReference type="NCBI Taxonomy" id="491253"/>
    <lineage>
        <taxon>Eukaryota</taxon>
        <taxon>Fungi</taxon>
        <taxon>Dikarya</taxon>
        <taxon>Ascomycota</taxon>
        <taxon>Pezizomycotina</taxon>
        <taxon>Sordariomycetes</taxon>
        <taxon>Hypocreomycetidae</taxon>
        <taxon>Hypocreales</taxon>
        <taxon>Hypocreaceae</taxon>
        <taxon>Cladobotryum</taxon>
    </lineage>
</organism>
<dbReference type="PRINTS" id="PR01035">
    <property type="entry name" value="TCRTETA"/>
</dbReference>
<dbReference type="InterPro" id="IPR036259">
    <property type="entry name" value="MFS_trans_sf"/>
</dbReference>
<dbReference type="PROSITE" id="PS50850">
    <property type="entry name" value="MFS"/>
    <property type="match status" value="1"/>
</dbReference>
<evidence type="ECO:0000256" key="3">
    <source>
        <dbReference type="ARBA" id="ARBA00022692"/>
    </source>
</evidence>
<feature type="transmembrane region" description="Helical" evidence="7">
    <location>
        <begin position="163"/>
        <end position="185"/>
    </location>
</feature>
<feature type="transmembrane region" description="Helical" evidence="7">
    <location>
        <begin position="469"/>
        <end position="491"/>
    </location>
</feature>
<feature type="domain" description="Major facilitator superfamily (MFS) profile" evidence="8">
    <location>
        <begin position="92"/>
        <end position="563"/>
    </location>
</feature>
<feature type="compositionally biased region" description="Polar residues" evidence="6">
    <location>
        <begin position="32"/>
        <end position="48"/>
    </location>
</feature>
<dbReference type="InterPro" id="IPR020846">
    <property type="entry name" value="MFS_dom"/>
</dbReference>
<protein>
    <submittedName>
        <fullName evidence="9">Major facilitator superfamily domain-containing protein</fullName>
    </submittedName>
</protein>
<dbReference type="InterPro" id="IPR011701">
    <property type="entry name" value="MFS"/>
</dbReference>
<feature type="transmembrane region" description="Helical" evidence="7">
    <location>
        <begin position="294"/>
        <end position="313"/>
    </location>
</feature>
<evidence type="ECO:0000256" key="2">
    <source>
        <dbReference type="ARBA" id="ARBA00022448"/>
    </source>
</evidence>
<proteinExistence type="predicted"/>
<sequence>MTQSGNSRPPPGGRSRTSSSGSLHASAPIPTILTSSRRGSTHRYQTFPTVPPKTPVERSPGSIAFPEPIESDDEDSSEAEGEQDPTALPKRQLLLLAFLSLAEQTALNSIGPYLPEMVGNLPGIPEEDAGFYVGLLASAFALAQLSSNFLWGYASDVIGRKPVLLAGTFCLMCCFLVFGFCKRYWQVVLVHALMGLLNGNAATVPTVLGEMTDRSNQSKVFTYLPIVYSLGGITGPAAGGILAGTLSNRFSYLGPNLLAVVLLGASVIVVAIWFEETLDQDEPAPDIPNWVKKLFVIIGKILRIFTWVTRIFGRRAPQLNRSWSSRWPRPQSAEPLEDLGEELDKQTKIWREILNRTTIILLITYLIFQLANVSFNSLYPIFAAAPAPEGRELSPDQIGVTLSLSGTATIFFQGIIFQRLKARSGNLGMYRYSLLGLAVAMVLIPWVGYVTDKPLFGMFTGKWWLYMELGFVLIIKNICAVGGLSSVMLLITNSAPSNASLGTLNGLAQTLSAAGRSFGPFLSGALFTLAKGFHKGEAFSWTLFGGLAVLGWVGTMFIHGNGLESDDYDHVNEVNADEEQQQA</sequence>
<reference evidence="9 10" key="1">
    <citation type="submission" date="2024-01" db="EMBL/GenBank/DDBJ databases">
        <title>Complete genome of Cladobotryum mycophilum ATHUM6906.</title>
        <authorList>
            <person name="Christinaki A.C."/>
            <person name="Myridakis A.I."/>
            <person name="Kouvelis V.N."/>
        </authorList>
    </citation>
    <scope>NUCLEOTIDE SEQUENCE [LARGE SCALE GENOMIC DNA]</scope>
    <source>
        <strain evidence="9 10">ATHUM6906</strain>
    </source>
</reference>
<gene>
    <name evidence="9" type="ORF">PT974_12350</name>
</gene>
<evidence type="ECO:0000259" key="8">
    <source>
        <dbReference type="PROSITE" id="PS50850"/>
    </source>
</evidence>
<evidence type="ECO:0000313" key="9">
    <source>
        <dbReference type="EMBL" id="KAK5988210.1"/>
    </source>
</evidence>
<keyword evidence="10" id="KW-1185">Reference proteome</keyword>
<feature type="transmembrane region" description="Helical" evidence="7">
    <location>
        <begin position="220"/>
        <end position="244"/>
    </location>
</feature>
<feature type="transmembrane region" description="Helical" evidence="7">
    <location>
        <begin position="358"/>
        <end position="378"/>
    </location>
</feature>
<dbReference type="Gene3D" id="1.20.1250.20">
    <property type="entry name" value="MFS general substrate transporter like domains"/>
    <property type="match status" value="1"/>
</dbReference>
<dbReference type="CDD" id="cd17330">
    <property type="entry name" value="MFS_SLC46_TetA_like"/>
    <property type="match status" value="1"/>
</dbReference>
<feature type="compositionally biased region" description="Acidic residues" evidence="6">
    <location>
        <begin position="69"/>
        <end position="83"/>
    </location>
</feature>
<keyword evidence="2" id="KW-0813">Transport</keyword>
<name>A0ABR0S7S6_9HYPO</name>
<feature type="transmembrane region" description="Helical" evidence="7">
    <location>
        <begin position="429"/>
        <end position="449"/>
    </location>
</feature>
<dbReference type="PANTHER" id="PTHR23504:SF39">
    <property type="entry name" value="TRANSPORTER, PUTATIVE (AFU_ORTHOLOGUE AFUA_6G03860)-RELATED"/>
    <property type="match status" value="1"/>
</dbReference>
<dbReference type="InterPro" id="IPR001958">
    <property type="entry name" value="Tet-R_TetA/multi-R_MdtG-like"/>
</dbReference>
<keyword evidence="5 7" id="KW-0472">Membrane</keyword>
<keyword evidence="3 7" id="KW-0812">Transmembrane</keyword>
<keyword evidence="4 7" id="KW-1133">Transmembrane helix</keyword>
<dbReference type="EMBL" id="JAVFKD010000016">
    <property type="protein sequence ID" value="KAK5988210.1"/>
    <property type="molecule type" value="Genomic_DNA"/>
</dbReference>
<feature type="transmembrane region" description="Helical" evidence="7">
    <location>
        <begin position="131"/>
        <end position="151"/>
    </location>
</feature>
<evidence type="ECO:0000256" key="1">
    <source>
        <dbReference type="ARBA" id="ARBA00004141"/>
    </source>
</evidence>
<evidence type="ECO:0000256" key="5">
    <source>
        <dbReference type="ARBA" id="ARBA00023136"/>
    </source>
</evidence>
<feature type="region of interest" description="Disordered" evidence="6">
    <location>
        <begin position="1"/>
        <end position="85"/>
    </location>
</feature>
<dbReference type="SUPFAM" id="SSF103473">
    <property type="entry name" value="MFS general substrate transporter"/>
    <property type="match status" value="1"/>
</dbReference>
<dbReference type="Proteomes" id="UP001338125">
    <property type="component" value="Unassembled WGS sequence"/>
</dbReference>
<feature type="transmembrane region" description="Helical" evidence="7">
    <location>
        <begin position="398"/>
        <end position="417"/>
    </location>
</feature>
<dbReference type="PANTHER" id="PTHR23504">
    <property type="entry name" value="MAJOR FACILITATOR SUPERFAMILY DOMAIN-CONTAINING PROTEIN 10"/>
    <property type="match status" value="1"/>
</dbReference>
<evidence type="ECO:0000256" key="6">
    <source>
        <dbReference type="SAM" id="MobiDB-lite"/>
    </source>
</evidence>
<feature type="transmembrane region" description="Helical" evidence="7">
    <location>
        <begin position="538"/>
        <end position="558"/>
    </location>
</feature>
<evidence type="ECO:0000256" key="4">
    <source>
        <dbReference type="ARBA" id="ARBA00022989"/>
    </source>
</evidence>
<comment type="caution">
    <text evidence="9">The sequence shown here is derived from an EMBL/GenBank/DDBJ whole genome shotgun (WGS) entry which is preliminary data.</text>
</comment>
<accession>A0ABR0S7S6</accession>
<dbReference type="Pfam" id="PF07690">
    <property type="entry name" value="MFS_1"/>
    <property type="match status" value="1"/>
</dbReference>
<comment type="subcellular location">
    <subcellularLocation>
        <location evidence="1">Membrane</location>
        <topology evidence="1">Multi-pass membrane protein</topology>
    </subcellularLocation>
</comment>